<gene>
    <name evidence="2" type="ORF">K443DRAFT_7660</name>
</gene>
<feature type="compositionally biased region" description="Basic residues" evidence="1">
    <location>
        <begin position="270"/>
        <end position="284"/>
    </location>
</feature>
<dbReference type="HOGENOM" id="CLU_072116_0_0_1"/>
<proteinExistence type="predicted"/>
<dbReference type="OrthoDB" id="3027520at2759"/>
<keyword evidence="3" id="KW-1185">Reference proteome</keyword>
<reference evidence="3" key="2">
    <citation type="submission" date="2015-01" db="EMBL/GenBank/DDBJ databases">
        <title>Evolutionary Origins and Diversification of the Mycorrhizal Mutualists.</title>
        <authorList>
            <consortium name="DOE Joint Genome Institute"/>
            <consortium name="Mycorrhizal Genomics Consortium"/>
            <person name="Kohler A."/>
            <person name="Kuo A."/>
            <person name="Nagy L.G."/>
            <person name="Floudas D."/>
            <person name="Copeland A."/>
            <person name="Barry K.W."/>
            <person name="Cichocki N."/>
            <person name="Veneault-Fourrey C."/>
            <person name="LaButti K."/>
            <person name="Lindquist E.A."/>
            <person name="Lipzen A."/>
            <person name="Lundell T."/>
            <person name="Morin E."/>
            <person name="Murat C."/>
            <person name="Riley R."/>
            <person name="Ohm R."/>
            <person name="Sun H."/>
            <person name="Tunlid A."/>
            <person name="Henrissat B."/>
            <person name="Grigoriev I.V."/>
            <person name="Hibbett D.S."/>
            <person name="Martin F."/>
        </authorList>
    </citation>
    <scope>NUCLEOTIDE SEQUENCE [LARGE SCALE GENOMIC DNA]</scope>
    <source>
        <strain evidence="3">LaAM-08-1</strain>
    </source>
</reference>
<feature type="region of interest" description="Disordered" evidence="1">
    <location>
        <begin position="261"/>
        <end position="284"/>
    </location>
</feature>
<organism evidence="2 3">
    <name type="scientific">Laccaria amethystina LaAM-08-1</name>
    <dbReference type="NCBI Taxonomy" id="1095629"/>
    <lineage>
        <taxon>Eukaryota</taxon>
        <taxon>Fungi</taxon>
        <taxon>Dikarya</taxon>
        <taxon>Basidiomycota</taxon>
        <taxon>Agaricomycotina</taxon>
        <taxon>Agaricomycetes</taxon>
        <taxon>Agaricomycetidae</taxon>
        <taxon>Agaricales</taxon>
        <taxon>Agaricineae</taxon>
        <taxon>Hydnangiaceae</taxon>
        <taxon>Laccaria</taxon>
    </lineage>
</organism>
<evidence type="ECO:0000256" key="1">
    <source>
        <dbReference type="SAM" id="MobiDB-lite"/>
    </source>
</evidence>
<protein>
    <submittedName>
        <fullName evidence="2">Uncharacterized protein</fullName>
    </submittedName>
</protein>
<dbReference type="Proteomes" id="UP000054477">
    <property type="component" value="Unassembled WGS sequence"/>
</dbReference>
<reference evidence="2 3" key="1">
    <citation type="submission" date="2014-04" db="EMBL/GenBank/DDBJ databases">
        <authorList>
            <consortium name="DOE Joint Genome Institute"/>
            <person name="Kuo A."/>
            <person name="Kohler A."/>
            <person name="Nagy L.G."/>
            <person name="Floudas D."/>
            <person name="Copeland A."/>
            <person name="Barry K.W."/>
            <person name="Cichocki N."/>
            <person name="Veneault-Fourrey C."/>
            <person name="LaButti K."/>
            <person name="Lindquist E.A."/>
            <person name="Lipzen A."/>
            <person name="Lundell T."/>
            <person name="Morin E."/>
            <person name="Murat C."/>
            <person name="Sun H."/>
            <person name="Tunlid A."/>
            <person name="Henrissat B."/>
            <person name="Grigoriev I.V."/>
            <person name="Hibbett D.S."/>
            <person name="Martin F."/>
            <person name="Nordberg H.P."/>
            <person name="Cantor M.N."/>
            <person name="Hua S.X."/>
        </authorList>
    </citation>
    <scope>NUCLEOTIDE SEQUENCE [LARGE SCALE GENOMIC DNA]</scope>
    <source>
        <strain evidence="2 3">LaAM-08-1</strain>
    </source>
</reference>
<evidence type="ECO:0000313" key="3">
    <source>
        <dbReference type="Proteomes" id="UP000054477"/>
    </source>
</evidence>
<sequence>MSNEGPEKPGLFSMVDSANIVDSLWNDRSNRRTIRLGKWKHANEIETSEDILSDPSKILFTEKVNTILLPFKRLLKNLLTCGTNDLRKETIPAKLWLESTKKPINTRLIPYCGSLSIVERAEIANWFLTIINKDAHLWLGRLPLAHAFTLYIAEHLKSNPKMAGLTGDALIKKAWEVQFTGTPSLLTDVDVERECLERLENEMFEVSQAAGVAGHYQWGLDAGDHQDWDPYAGMQDLNCGDRLGSDAELVEGYEFIRRERTQPILEEKKPRPKPRPLKRGNKKD</sequence>
<name>A0A0C9WQE3_9AGAR</name>
<dbReference type="AlphaFoldDB" id="A0A0C9WQE3"/>
<dbReference type="EMBL" id="KN838625">
    <property type="protein sequence ID" value="KIK00460.1"/>
    <property type="molecule type" value="Genomic_DNA"/>
</dbReference>
<accession>A0A0C9WQE3</accession>
<evidence type="ECO:0000313" key="2">
    <source>
        <dbReference type="EMBL" id="KIK00460.1"/>
    </source>
</evidence>